<evidence type="ECO:0000313" key="1">
    <source>
        <dbReference type="EMBL" id="EWS79449.1"/>
    </source>
</evidence>
<dbReference type="STRING" id="1444770.AF72_00675"/>
<reference evidence="1 2" key="1">
    <citation type="journal article" date="2014" name="Genome Announc.">
        <title>Draft Genome Sequence of Xylella fastidiosa Pear Leaf Scorch Strain in Taiwan.</title>
        <authorList>
            <person name="Su C.C."/>
            <person name="Deng W.L."/>
            <person name="Jan F.J."/>
            <person name="Chang C.J."/>
            <person name="Huang H."/>
            <person name="Chen J."/>
        </authorList>
    </citation>
    <scope>NUCLEOTIDE SEQUENCE [LARGE SCALE GENOMIC DNA]</scope>
    <source>
        <strain evidence="1 2">PLS229</strain>
    </source>
</reference>
<proteinExistence type="predicted"/>
<comment type="caution">
    <text evidence="1">The sequence shown here is derived from an EMBL/GenBank/DDBJ whole genome shotgun (WGS) entry which is preliminary data.</text>
</comment>
<gene>
    <name evidence="1" type="ORF">AF72_00675</name>
</gene>
<name>Z9JMN9_9GAMM</name>
<accession>Z9JMN9</accession>
<evidence type="ECO:0000313" key="2">
    <source>
        <dbReference type="Proteomes" id="UP000020406"/>
    </source>
</evidence>
<dbReference type="Proteomes" id="UP000020406">
    <property type="component" value="Unassembled WGS sequence"/>
</dbReference>
<dbReference type="EMBL" id="JDSQ01000001">
    <property type="protein sequence ID" value="EWS79449.1"/>
    <property type="molecule type" value="Genomic_DNA"/>
</dbReference>
<organism evidence="1 2">
    <name type="scientific">Xylella taiwanensis</name>
    <dbReference type="NCBI Taxonomy" id="1444770"/>
    <lineage>
        <taxon>Bacteria</taxon>
        <taxon>Pseudomonadati</taxon>
        <taxon>Pseudomonadota</taxon>
        <taxon>Gammaproteobacteria</taxon>
        <taxon>Lysobacterales</taxon>
        <taxon>Lysobacteraceae</taxon>
        <taxon>Xylella</taxon>
    </lineage>
</organism>
<dbReference type="AlphaFoldDB" id="Z9JMN9"/>
<dbReference type="PATRIC" id="fig|1444770.3.peg.154"/>
<protein>
    <submittedName>
        <fullName evidence="1">Uncharacterized protein</fullName>
    </submittedName>
</protein>
<sequence>MFGWGPAAVDLMCADVQRIMLFTCGAWWRGSDVGTSPGLLHGVSLHIAV</sequence>